<dbReference type="InterPro" id="IPR005828">
    <property type="entry name" value="MFS_sugar_transport-like"/>
</dbReference>
<dbReference type="PANTHER" id="PTHR23500:SF357">
    <property type="entry name" value="IP12678P"/>
    <property type="match status" value="1"/>
</dbReference>
<dbReference type="InterPro" id="IPR044778">
    <property type="entry name" value="MFS_STP/MST-like_plant"/>
</dbReference>
<reference evidence="13 14" key="1">
    <citation type="journal article" date="2024" name="Nat. Commun.">
        <title>Phylogenomics reveals the evolutionary origins of lichenization in chlorophyte algae.</title>
        <authorList>
            <person name="Puginier C."/>
            <person name="Libourel C."/>
            <person name="Otte J."/>
            <person name="Skaloud P."/>
            <person name="Haon M."/>
            <person name="Grisel S."/>
            <person name="Petersen M."/>
            <person name="Berrin J.G."/>
            <person name="Delaux P.M."/>
            <person name="Dal Grande F."/>
            <person name="Keller J."/>
        </authorList>
    </citation>
    <scope>NUCLEOTIDE SEQUENCE [LARGE SCALE GENOMIC DNA]</scope>
    <source>
        <strain evidence="13 14">SAG 2145</strain>
    </source>
</reference>
<dbReference type="InterPro" id="IPR020846">
    <property type="entry name" value="MFS_dom"/>
</dbReference>
<dbReference type="GO" id="GO:0015145">
    <property type="term" value="F:monosaccharide transmembrane transporter activity"/>
    <property type="evidence" value="ECO:0007669"/>
    <property type="project" value="InterPro"/>
</dbReference>
<proteinExistence type="inferred from homology"/>
<dbReference type="EMBL" id="JALJOS010000008">
    <property type="protein sequence ID" value="KAK9835836.1"/>
    <property type="molecule type" value="Genomic_DNA"/>
</dbReference>
<feature type="domain" description="Major facilitator superfamily (MFS) profile" evidence="12">
    <location>
        <begin position="26"/>
        <end position="489"/>
    </location>
</feature>
<keyword evidence="14" id="KW-1185">Reference proteome</keyword>
<feature type="transmembrane region" description="Helical" evidence="11">
    <location>
        <begin position="155"/>
        <end position="177"/>
    </location>
</feature>
<evidence type="ECO:0000259" key="12">
    <source>
        <dbReference type="PROSITE" id="PS50850"/>
    </source>
</evidence>
<feature type="transmembrane region" description="Helical" evidence="11">
    <location>
        <begin position="220"/>
        <end position="239"/>
    </location>
</feature>
<dbReference type="InterPro" id="IPR045262">
    <property type="entry name" value="STP/PLT_plant"/>
</dbReference>
<keyword evidence="4" id="KW-0762">Sugar transport</keyword>
<dbReference type="PROSITE" id="PS50850">
    <property type="entry name" value="MFS"/>
    <property type="match status" value="1"/>
</dbReference>
<evidence type="ECO:0000256" key="2">
    <source>
        <dbReference type="ARBA" id="ARBA00010992"/>
    </source>
</evidence>
<feature type="transmembrane region" description="Helical" evidence="11">
    <location>
        <begin position="435"/>
        <end position="456"/>
    </location>
</feature>
<dbReference type="PANTHER" id="PTHR23500">
    <property type="entry name" value="SOLUTE CARRIER FAMILY 2, FACILITATED GLUCOSE TRANSPORTER"/>
    <property type="match status" value="1"/>
</dbReference>
<keyword evidence="8 11" id="KW-0472">Membrane</keyword>
<keyword evidence="6" id="KW-0769">Symport</keyword>
<dbReference type="SUPFAM" id="SSF103473">
    <property type="entry name" value="MFS general substrate transporter"/>
    <property type="match status" value="1"/>
</dbReference>
<dbReference type="Proteomes" id="UP001438707">
    <property type="component" value="Unassembled WGS sequence"/>
</dbReference>
<evidence type="ECO:0000256" key="8">
    <source>
        <dbReference type="ARBA" id="ARBA00023136"/>
    </source>
</evidence>
<name>A0AAW1RR23_9CHLO</name>
<gene>
    <name evidence="13" type="ORF">WJX74_009055</name>
</gene>
<feature type="transmembrane region" description="Helical" evidence="11">
    <location>
        <begin position="397"/>
        <end position="423"/>
    </location>
</feature>
<dbReference type="GO" id="GO:0016020">
    <property type="term" value="C:membrane"/>
    <property type="evidence" value="ECO:0007669"/>
    <property type="project" value="UniProtKB-SubCell"/>
</dbReference>
<dbReference type="InterPro" id="IPR036259">
    <property type="entry name" value="MFS_trans_sf"/>
</dbReference>
<keyword evidence="7 11" id="KW-1133">Transmembrane helix</keyword>
<evidence type="ECO:0000256" key="11">
    <source>
        <dbReference type="SAM" id="Phobius"/>
    </source>
</evidence>
<evidence type="ECO:0000313" key="14">
    <source>
        <dbReference type="Proteomes" id="UP001438707"/>
    </source>
</evidence>
<evidence type="ECO:0000256" key="1">
    <source>
        <dbReference type="ARBA" id="ARBA00004141"/>
    </source>
</evidence>
<evidence type="ECO:0000256" key="9">
    <source>
        <dbReference type="RuleBase" id="RU003346"/>
    </source>
</evidence>
<dbReference type="NCBIfam" id="TIGR00879">
    <property type="entry name" value="SP"/>
    <property type="match status" value="1"/>
</dbReference>
<feature type="transmembrane region" description="Helical" evidence="11">
    <location>
        <begin position="336"/>
        <end position="360"/>
    </location>
</feature>
<feature type="region of interest" description="Disordered" evidence="10">
    <location>
        <begin position="575"/>
        <end position="594"/>
    </location>
</feature>
<protein>
    <recommendedName>
        <fullName evidence="12">Major facilitator superfamily (MFS) profile domain-containing protein</fullName>
    </recommendedName>
</protein>
<dbReference type="AlphaFoldDB" id="A0AAW1RR23"/>
<accession>A0AAW1RR23</accession>
<feature type="compositionally biased region" description="Basic and acidic residues" evidence="10">
    <location>
        <begin position="585"/>
        <end position="594"/>
    </location>
</feature>
<evidence type="ECO:0000256" key="6">
    <source>
        <dbReference type="ARBA" id="ARBA00022847"/>
    </source>
</evidence>
<dbReference type="GO" id="GO:0015293">
    <property type="term" value="F:symporter activity"/>
    <property type="evidence" value="ECO:0007669"/>
    <property type="project" value="UniProtKB-KW"/>
</dbReference>
<feature type="transmembrane region" description="Helical" evidence="11">
    <location>
        <begin position="21"/>
        <end position="39"/>
    </location>
</feature>
<feature type="transmembrane region" description="Helical" evidence="11">
    <location>
        <begin position="100"/>
        <end position="123"/>
    </location>
</feature>
<dbReference type="Gene3D" id="1.20.1250.20">
    <property type="entry name" value="MFS general substrate transporter like domains"/>
    <property type="match status" value="1"/>
</dbReference>
<comment type="subcellular location">
    <subcellularLocation>
        <location evidence="1">Membrane</location>
        <topology evidence="1">Multi-pass membrane protein</topology>
    </subcellularLocation>
</comment>
<evidence type="ECO:0000256" key="7">
    <source>
        <dbReference type="ARBA" id="ARBA00022989"/>
    </source>
</evidence>
<evidence type="ECO:0000256" key="5">
    <source>
        <dbReference type="ARBA" id="ARBA00022692"/>
    </source>
</evidence>
<feature type="transmembrane region" description="Helical" evidence="11">
    <location>
        <begin position="189"/>
        <end position="208"/>
    </location>
</feature>
<feature type="transmembrane region" description="Helical" evidence="11">
    <location>
        <begin position="302"/>
        <end position="324"/>
    </location>
</feature>
<evidence type="ECO:0000256" key="3">
    <source>
        <dbReference type="ARBA" id="ARBA00022448"/>
    </source>
</evidence>
<sequence>MAGGMAMGPGSNKAYAGHVTTYVIISCIVAASGGALFGYDNGVTGGIVAMHPFLRKFFPAVDAVISDQEANRQYCEDHPEDHTPKCDFIQNPYCSFDSQALQWFTSSLFVAGMIAALPAGWFTKKYGRKLSMLVAGLFFDVGVVVLAAAEHISMLFIGRVLLGIAVAMASVAVTLYNSEMAPAQHRGRLNQIFQVVLSLGIVVAQGINIGTQDLEHGWRISLAFAGAPAIILTIGGLVLPDTPNSLIERGKFEEGRRVLTKIRGVQNVEEEFQDIITACKVSNSVTNPWGNLFFKRSFRPQLFIAFTATFFQQWTGINTVIFYAPQLFIILGTGQSAALAATIVTGVINHLATYVSLWAADEFGRRFLLLEAGFQMVISLFIVSITLATGFTAGPWIAWFVLVFMCIYISAYAWSWGPLAWLYPSEIQPLETRSAGQGIVTMVNLAFSFVIGQTYLSMLCAFQWGIFLFFGFFIVIATLVVYFLYPETKGLPIEECPLIFRHHWFWKRYAAPEGKDAPMLLNQMSTNSTLNGNVEMSTANGFNSGIITNPLQVTGATPAPSGAITWLDREAPEPTATGMITHAGPKSDDPLWRD</sequence>
<feature type="transmembrane region" description="Helical" evidence="11">
    <location>
        <begin position="130"/>
        <end position="149"/>
    </location>
</feature>
<dbReference type="Pfam" id="PF00083">
    <property type="entry name" value="Sugar_tr"/>
    <property type="match status" value="1"/>
</dbReference>
<dbReference type="FunFam" id="1.20.1250.20:FF:000002">
    <property type="entry name" value="Sugar transport protein 13"/>
    <property type="match status" value="1"/>
</dbReference>
<evidence type="ECO:0000256" key="4">
    <source>
        <dbReference type="ARBA" id="ARBA00022597"/>
    </source>
</evidence>
<feature type="transmembrane region" description="Helical" evidence="11">
    <location>
        <begin position="367"/>
        <end position="391"/>
    </location>
</feature>
<dbReference type="InterPro" id="IPR003663">
    <property type="entry name" value="Sugar/inositol_transpt"/>
</dbReference>
<evidence type="ECO:0000313" key="13">
    <source>
        <dbReference type="EMBL" id="KAK9835836.1"/>
    </source>
</evidence>
<dbReference type="PROSITE" id="PS00216">
    <property type="entry name" value="SUGAR_TRANSPORT_1"/>
    <property type="match status" value="1"/>
</dbReference>
<dbReference type="CDD" id="cd17361">
    <property type="entry name" value="MFS_STP"/>
    <property type="match status" value="1"/>
</dbReference>
<organism evidence="13 14">
    <name type="scientific">Apatococcus lobatus</name>
    <dbReference type="NCBI Taxonomy" id="904363"/>
    <lineage>
        <taxon>Eukaryota</taxon>
        <taxon>Viridiplantae</taxon>
        <taxon>Chlorophyta</taxon>
        <taxon>core chlorophytes</taxon>
        <taxon>Trebouxiophyceae</taxon>
        <taxon>Chlorellales</taxon>
        <taxon>Chlorellaceae</taxon>
        <taxon>Apatococcus</taxon>
    </lineage>
</organism>
<feature type="transmembrane region" description="Helical" evidence="11">
    <location>
        <begin position="462"/>
        <end position="485"/>
    </location>
</feature>
<dbReference type="PRINTS" id="PR00171">
    <property type="entry name" value="SUGRTRNSPORT"/>
</dbReference>
<dbReference type="InterPro" id="IPR005829">
    <property type="entry name" value="Sugar_transporter_CS"/>
</dbReference>
<keyword evidence="3 9" id="KW-0813">Transport</keyword>
<comment type="similarity">
    <text evidence="2 9">Belongs to the major facilitator superfamily. Sugar transporter (TC 2.A.1.1) family.</text>
</comment>
<evidence type="ECO:0000256" key="10">
    <source>
        <dbReference type="SAM" id="MobiDB-lite"/>
    </source>
</evidence>
<comment type="caution">
    <text evidence="13">The sequence shown here is derived from an EMBL/GenBank/DDBJ whole genome shotgun (WGS) entry which is preliminary data.</text>
</comment>
<keyword evidence="5 11" id="KW-0812">Transmembrane</keyword>